<dbReference type="eggNOG" id="ENOG502S952">
    <property type="taxonomic scope" value="Eukaryota"/>
</dbReference>
<evidence type="ECO:0008006" key="4">
    <source>
        <dbReference type="Google" id="ProtNLM"/>
    </source>
</evidence>
<name>F2PY97_TRIEC</name>
<reference evidence="3" key="1">
    <citation type="journal article" date="2012" name="MBio">
        <title>Comparative genome analysis of Trichophyton rubrum and related dermatophytes reveals candidate genes involved in infection.</title>
        <authorList>
            <person name="Martinez D.A."/>
            <person name="Oliver B.G."/>
            <person name="Graeser Y."/>
            <person name="Goldberg J.M."/>
            <person name="Li W."/>
            <person name="Martinez-Rossi N.M."/>
            <person name="Monod M."/>
            <person name="Shelest E."/>
            <person name="Barton R.C."/>
            <person name="Birch E."/>
            <person name="Brakhage A.A."/>
            <person name="Chen Z."/>
            <person name="Gurr S.J."/>
            <person name="Heiman D."/>
            <person name="Heitman J."/>
            <person name="Kosti I."/>
            <person name="Rossi A."/>
            <person name="Saif S."/>
            <person name="Samalova M."/>
            <person name="Saunders C.W."/>
            <person name="Shea T."/>
            <person name="Summerbell R.C."/>
            <person name="Xu J."/>
            <person name="Young S."/>
            <person name="Zeng Q."/>
            <person name="Birren B.W."/>
            <person name="Cuomo C.A."/>
            <person name="White T.C."/>
        </authorList>
    </citation>
    <scope>NUCLEOTIDE SEQUENCE [LARGE SCALE GENOMIC DNA]</scope>
    <source>
        <strain evidence="3">ATCC MYA-4606 / CBS 127.97</strain>
    </source>
</reference>
<dbReference type="EMBL" id="DS995752">
    <property type="protein sequence ID" value="EGE06865.1"/>
    <property type="molecule type" value="Genomic_DNA"/>
</dbReference>
<protein>
    <recommendedName>
        <fullName evidence="4">F-box domain-containing protein</fullName>
    </recommendedName>
</protein>
<evidence type="ECO:0000256" key="1">
    <source>
        <dbReference type="SAM" id="MobiDB-lite"/>
    </source>
</evidence>
<feature type="compositionally biased region" description="Polar residues" evidence="1">
    <location>
        <begin position="89"/>
        <end position="100"/>
    </location>
</feature>
<sequence length="396" mass="45286">MPFEMKPRFCFVAPRLRQQFFWWASLEHKGHTLDELLFEEPTYELVTHLARPVFPSSLAEASAQSFRPDVQGRTSIPQKPRRESATAFEPSTSPAPVRTRSTQADLAGLPVEIHYIIFDSLSVEELCRLGLTCHHLWALMIPVLARRHMESLGTWAGTPVICTNDFDTLGGDNPYPPTLLQPEDREELEEGLDAGELPDDIDGCYAWSPINLFELAGARYVEPWNPNPGAIAELFFGNRTEDPKRLAHICIFLRPRTFYPRDRQWILRNLTTREFVRSAAVALDKAYIRGPFIDVIGFGEVILSRTVWYDELPSDVRDDDLSSYIRDDSWAGHCLDIVPITDLDEGGPWKDISDQVTQDIERIGKHKFGDNWRTHIQERARLQNGPGCLKYQRLIL</sequence>
<accession>F2PY97</accession>
<gene>
    <name evidence="2" type="ORF">TEQG_05920</name>
</gene>
<dbReference type="VEuPathDB" id="FungiDB:TEQG_05920"/>
<dbReference type="InterPro" id="IPR036047">
    <property type="entry name" value="F-box-like_dom_sf"/>
</dbReference>
<evidence type="ECO:0000313" key="2">
    <source>
        <dbReference type="EMBL" id="EGE06865.1"/>
    </source>
</evidence>
<organism evidence="2 3">
    <name type="scientific">Trichophyton equinum (strain ATCC MYA-4606 / CBS 127.97)</name>
    <name type="common">Horse ringworm fungus</name>
    <dbReference type="NCBI Taxonomy" id="559882"/>
    <lineage>
        <taxon>Eukaryota</taxon>
        <taxon>Fungi</taxon>
        <taxon>Dikarya</taxon>
        <taxon>Ascomycota</taxon>
        <taxon>Pezizomycotina</taxon>
        <taxon>Eurotiomycetes</taxon>
        <taxon>Eurotiomycetidae</taxon>
        <taxon>Onygenales</taxon>
        <taxon>Arthrodermataceae</taxon>
        <taxon>Trichophyton</taxon>
    </lineage>
</organism>
<evidence type="ECO:0000313" key="3">
    <source>
        <dbReference type="Proteomes" id="UP000009169"/>
    </source>
</evidence>
<keyword evidence="3" id="KW-1185">Reference proteome</keyword>
<proteinExistence type="predicted"/>
<dbReference type="Proteomes" id="UP000009169">
    <property type="component" value="Unassembled WGS sequence"/>
</dbReference>
<dbReference type="SUPFAM" id="SSF81383">
    <property type="entry name" value="F-box domain"/>
    <property type="match status" value="1"/>
</dbReference>
<dbReference type="AlphaFoldDB" id="F2PY97"/>
<dbReference type="CDD" id="cd09917">
    <property type="entry name" value="F-box_SF"/>
    <property type="match status" value="1"/>
</dbReference>
<dbReference type="HOGENOM" id="CLU_044126_1_0_1"/>
<feature type="region of interest" description="Disordered" evidence="1">
    <location>
        <begin position="64"/>
        <end position="100"/>
    </location>
</feature>
<dbReference type="OrthoDB" id="2588098at2759"/>